<evidence type="ECO:0000313" key="22">
    <source>
        <dbReference type="Proteomes" id="UP000775213"/>
    </source>
</evidence>
<sequence>MLLLPSPSFFLIIFIPFVAIQSFAEDIPYFSYCSGDNFTSPSFYERRLRLLLQTINEWGSSLALYNTGVFGNSPSFRIFALVQCRPNISITICNECLNYSASVVISNSSGGCGSSRSAVVRFDLCVFRYSDHRFFGIPEQKPFRFIPTISLNVTDGINANARDRLLDVLPRAAMNDSRFAEQITKDSGGLLIVAVAWCTMDLSTGDCLQCLRRAEESFPDGKYFGIVTSISCEVRLLTDPTSLDNRWSPSPLSPLLDSNSAVPVAQPRPSKEGKMTKTAKMILLAGAFGVVISSLLFITFFLQQKRRNKKLTPLSIGKKMEEEILDAMKSTVFDLGAIRAATNNFTEENVLGHCGFAVIYKGVLQHGQEIAVKRLSRTSEQGLLEMENEVNLVTKLQHKNLVRLLGYFLEEEEKLLVYEYLPNASLAKFLYDPVKRRLLDWGTRFKIIVGISRGLLYLHEDSLHRIVHCNLNASNILLDSSMDPKISEFGFAKLFSVDETERYISQIVGTFEYLAPESAHHGIFSTKSDVFSFGVLVLEIITGQRIGNINNADLLRNVWKHWRQGMAWKVIDKSMGAEYSSKEAFKCIEIGLLCLQENHRDRPDMASLVAMLGTL</sequence>
<keyword evidence="12" id="KW-0067">ATP-binding</keyword>
<reference evidence="21 22" key="1">
    <citation type="journal article" date="2021" name="Hortic Res">
        <title>Chromosome-scale assembly of the Dendrobium chrysotoxum genome enhances the understanding of orchid evolution.</title>
        <authorList>
            <person name="Zhang Y."/>
            <person name="Zhang G.Q."/>
            <person name="Zhang D."/>
            <person name="Liu X.D."/>
            <person name="Xu X.Y."/>
            <person name="Sun W.H."/>
            <person name="Yu X."/>
            <person name="Zhu X."/>
            <person name="Wang Z.W."/>
            <person name="Zhao X."/>
            <person name="Zhong W.Y."/>
            <person name="Chen H."/>
            <person name="Yin W.L."/>
            <person name="Huang T."/>
            <person name="Niu S.C."/>
            <person name="Liu Z.J."/>
        </authorList>
    </citation>
    <scope>NUCLEOTIDE SEQUENCE [LARGE SCALE GENOMIC DNA]</scope>
    <source>
        <strain evidence="21">Lindl</strain>
    </source>
</reference>
<evidence type="ECO:0000259" key="20">
    <source>
        <dbReference type="PROSITE" id="PS51473"/>
    </source>
</evidence>
<proteinExistence type="inferred from homology"/>
<feature type="transmembrane region" description="Helical" evidence="17">
    <location>
        <begin position="281"/>
        <end position="302"/>
    </location>
</feature>
<dbReference type="GO" id="GO:0004674">
    <property type="term" value="F:protein serine/threonine kinase activity"/>
    <property type="evidence" value="ECO:0007669"/>
    <property type="project" value="UniProtKB-KW"/>
</dbReference>
<evidence type="ECO:0000256" key="15">
    <source>
        <dbReference type="ARBA" id="ARBA00023170"/>
    </source>
</evidence>
<evidence type="ECO:0000256" key="9">
    <source>
        <dbReference type="ARBA" id="ARBA00022737"/>
    </source>
</evidence>
<evidence type="ECO:0000256" key="16">
    <source>
        <dbReference type="ARBA" id="ARBA00023180"/>
    </source>
</evidence>
<dbReference type="Pfam" id="PF07714">
    <property type="entry name" value="PK_Tyr_Ser-Thr"/>
    <property type="match status" value="1"/>
</dbReference>
<comment type="caution">
    <text evidence="21">The sequence shown here is derived from an EMBL/GenBank/DDBJ whole genome shotgun (WGS) entry which is preliminary data.</text>
</comment>
<feature type="domain" description="Protein kinase" evidence="19">
    <location>
        <begin position="345"/>
        <end position="615"/>
    </location>
</feature>
<dbReference type="InterPro" id="IPR002902">
    <property type="entry name" value="GNK2"/>
</dbReference>
<evidence type="ECO:0000256" key="8">
    <source>
        <dbReference type="ARBA" id="ARBA00022729"/>
    </source>
</evidence>
<dbReference type="AlphaFoldDB" id="A0AAV7FII4"/>
<keyword evidence="13 17" id="KW-1133">Transmembrane helix</keyword>
<dbReference type="InterPro" id="IPR000719">
    <property type="entry name" value="Prot_kinase_dom"/>
</dbReference>
<evidence type="ECO:0000256" key="11">
    <source>
        <dbReference type="ARBA" id="ARBA00022777"/>
    </source>
</evidence>
<evidence type="ECO:0008006" key="23">
    <source>
        <dbReference type="Google" id="ProtNLM"/>
    </source>
</evidence>
<evidence type="ECO:0000313" key="21">
    <source>
        <dbReference type="EMBL" id="KAH0434774.1"/>
    </source>
</evidence>
<feature type="domain" description="Gnk2-homologous" evidence="20">
    <location>
        <begin position="26"/>
        <end position="134"/>
    </location>
</feature>
<keyword evidence="8 18" id="KW-0732">Signal</keyword>
<dbReference type="GO" id="GO:0005886">
    <property type="term" value="C:plasma membrane"/>
    <property type="evidence" value="ECO:0007669"/>
    <property type="project" value="UniProtKB-SubCell"/>
</dbReference>
<feature type="signal peptide" evidence="18">
    <location>
        <begin position="1"/>
        <end position="24"/>
    </location>
</feature>
<dbReference type="Gene3D" id="1.10.510.10">
    <property type="entry name" value="Transferase(Phosphotransferase) domain 1"/>
    <property type="match status" value="1"/>
</dbReference>
<dbReference type="Pfam" id="PF01657">
    <property type="entry name" value="Stress-antifung"/>
    <property type="match status" value="1"/>
</dbReference>
<evidence type="ECO:0000256" key="13">
    <source>
        <dbReference type="ARBA" id="ARBA00022989"/>
    </source>
</evidence>
<evidence type="ECO:0000256" key="6">
    <source>
        <dbReference type="ARBA" id="ARBA00022679"/>
    </source>
</evidence>
<dbReference type="CDD" id="cd23509">
    <property type="entry name" value="Gnk2-like"/>
    <property type="match status" value="2"/>
</dbReference>
<keyword evidence="9" id="KW-0677">Repeat</keyword>
<evidence type="ECO:0000259" key="19">
    <source>
        <dbReference type="PROSITE" id="PS50011"/>
    </source>
</evidence>
<comment type="similarity">
    <text evidence="3">In the C-terminal section; belongs to the protein kinase superfamily. Ser/Thr protein kinase family.</text>
</comment>
<dbReference type="Gene3D" id="3.30.200.20">
    <property type="entry name" value="Phosphorylase Kinase, domain 1"/>
    <property type="match status" value="1"/>
</dbReference>
<evidence type="ECO:0000256" key="14">
    <source>
        <dbReference type="ARBA" id="ARBA00023136"/>
    </source>
</evidence>
<dbReference type="PANTHER" id="PTHR27002:SF1050">
    <property type="entry name" value="CYSTEINE-RICH RECEPTOR-LIKE PROTEIN KINASE 5"/>
    <property type="match status" value="1"/>
</dbReference>
<dbReference type="PROSITE" id="PS50011">
    <property type="entry name" value="PROTEIN_KINASE_DOM"/>
    <property type="match status" value="1"/>
</dbReference>
<dbReference type="PANTHER" id="PTHR27002">
    <property type="entry name" value="RECEPTOR-LIKE SERINE/THREONINE-PROTEIN KINASE SD1-8"/>
    <property type="match status" value="1"/>
</dbReference>
<protein>
    <recommendedName>
        <fullName evidence="23">Cysteine-rich receptor-like protein kinase</fullName>
    </recommendedName>
</protein>
<dbReference type="GO" id="GO:0005524">
    <property type="term" value="F:ATP binding"/>
    <property type="evidence" value="ECO:0007669"/>
    <property type="project" value="UniProtKB-KW"/>
</dbReference>
<keyword evidence="6" id="KW-0808">Transferase</keyword>
<dbReference type="SUPFAM" id="SSF56112">
    <property type="entry name" value="Protein kinase-like (PK-like)"/>
    <property type="match status" value="1"/>
</dbReference>
<dbReference type="InterPro" id="IPR001245">
    <property type="entry name" value="Ser-Thr/Tyr_kinase_cat_dom"/>
</dbReference>
<organism evidence="21 22">
    <name type="scientific">Dendrobium chrysotoxum</name>
    <name type="common">Orchid</name>
    <dbReference type="NCBI Taxonomy" id="161865"/>
    <lineage>
        <taxon>Eukaryota</taxon>
        <taxon>Viridiplantae</taxon>
        <taxon>Streptophyta</taxon>
        <taxon>Embryophyta</taxon>
        <taxon>Tracheophyta</taxon>
        <taxon>Spermatophyta</taxon>
        <taxon>Magnoliopsida</taxon>
        <taxon>Liliopsida</taxon>
        <taxon>Asparagales</taxon>
        <taxon>Orchidaceae</taxon>
        <taxon>Epidendroideae</taxon>
        <taxon>Malaxideae</taxon>
        <taxon>Dendrobiinae</taxon>
        <taxon>Dendrobium</taxon>
    </lineage>
</organism>
<evidence type="ECO:0000256" key="17">
    <source>
        <dbReference type="SAM" id="Phobius"/>
    </source>
</evidence>
<keyword evidence="5" id="KW-0723">Serine/threonine-protein kinase</keyword>
<name>A0AAV7FII4_DENCH</name>
<evidence type="ECO:0000256" key="7">
    <source>
        <dbReference type="ARBA" id="ARBA00022692"/>
    </source>
</evidence>
<dbReference type="Proteomes" id="UP000775213">
    <property type="component" value="Unassembled WGS sequence"/>
</dbReference>
<keyword evidence="16" id="KW-0325">Glycoprotein</keyword>
<evidence type="ECO:0000256" key="12">
    <source>
        <dbReference type="ARBA" id="ARBA00022840"/>
    </source>
</evidence>
<keyword evidence="14 17" id="KW-0472">Membrane</keyword>
<dbReference type="FunFam" id="1.10.510.10:FF:000240">
    <property type="entry name" value="Lectin-domain containing receptor kinase A4.3"/>
    <property type="match status" value="1"/>
</dbReference>
<dbReference type="GO" id="GO:0002229">
    <property type="term" value="P:defense response to oomycetes"/>
    <property type="evidence" value="ECO:0007669"/>
    <property type="project" value="UniProtKB-ARBA"/>
</dbReference>
<dbReference type="InterPro" id="IPR038408">
    <property type="entry name" value="GNK2_sf"/>
</dbReference>
<evidence type="ECO:0000256" key="2">
    <source>
        <dbReference type="ARBA" id="ARBA00008536"/>
    </source>
</evidence>
<dbReference type="InterPro" id="IPR011009">
    <property type="entry name" value="Kinase-like_dom_sf"/>
</dbReference>
<comment type="subcellular location">
    <subcellularLocation>
        <location evidence="1">Cell membrane</location>
        <topology evidence="1">Single-pass type I membrane protein</topology>
    </subcellularLocation>
</comment>
<dbReference type="EMBL" id="JAGFBR010000784">
    <property type="protein sequence ID" value="KAH0434774.1"/>
    <property type="molecule type" value="Genomic_DNA"/>
</dbReference>
<keyword evidence="4" id="KW-1003">Cell membrane</keyword>
<evidence type="ECO:0000256" key="18">
    <source>
        <dbReference type="SAM" id="SignalP"/>
    </source>
</evidence>
<keyword evidence="15" id="KW-0675">Receptor</keyword>
<evidence type="ECO:0000256" key="10">
    <source>
        <dbReference type="ARBA" id="ARBA00022741"/>
    </source>
</evidence>
<evidence type="ECO:0000256" key="4">
    <source>
        <dbReference type="ARBA" id="ARBA00022475"/>
    </source>
</evidence>
<keyword evidence="10" id="KW-0547">Nucleotide-binding</keyword>
<accession>A0AAV7FII4</accession>
<feature type="chain" id="PRO_5043507529" description="Cysteine-rich receptor-like protein kinase" evidence="18">
    <location>
        <begin position="25"/>
        <end position="615"/>
    </location>
</feature>
<dbReference type="FunFam" id="3.30.200.20:FF:000727">
    <property type="entry name" value="Cysteine-rich RLK (RECEPTOR-like protein kinase) 23"/>
    <property type="match status" value="1"/>
</dbReference>
<dbReference type="Gene3D" id="3.30.430.20">
    <property type="entry name" value="Gnk2 domain, C-X8-C-X2-C motif"/>
    <property type="match status" value="2"/>
</dbReference>
<comment type="similarity">
    <text evidence="2">In the N-terminal section; belongs to the leguminous lectin family.</text>
</comment>
<keyword evidence="7 17" id="KW-0812">Transmembrane</keyword>
<feature type="domain" description="Gnk2-homologous" evidence="20">
    <location>
        <begin position="139"/>
        <end position="241"/>
    </location>
</feature>
<gene>
    <name evidence="21" type="ORF">IEQ34_026769</name>
</gene>
<evidence type="ECO:0000256" key="5">
    <source>
        <dbReference type="ARBA" id="ARBA00022527"/>
    </source>
</evidence>
<evidence type="ECO:0000256" key="1">
    <source>
        <dbReference type="ARBA" id="ARBA00004251"/>
    </source>
</evidence>
<evidence type="ECO:0000256" key="3">
    <source>
        <dbReference type="ARBA" id="ARBA00010217"/>
    </source>
</evidence>
<keyword evidence="11" id="KW-0418">Kinase</keyword>
<dbReference type="PROSITE" id="PS51473">
    <property type="entry name" value="GNK2"/>
    <property type="match status" value="2"/>
</dbReference>
<keyword evidence="22" id="KW-1185">Reference proteome</keyword>